<evidence type="ECO:0008006" key="10">
    <source>
        <dbReference type="Google" id="ProtNLM"/>
    </source>
</evidence>
<dbReference type="Gene3D" id="3.40.50.300">
    <property type="entry name" value="P-loop containing nucleotide triphosphate hydrolases"/>
    <property type="match status" value="1"/>
</dbReference>
<keyword evidence="3 6" id="KW-0812">Transmembrane</keyword>
<evidence type="ECO:0000256" key="5">
    <source>
        <dbReference type="ARBA" id="ARBA00023136"/>
    </source>
</evidence>
<dbReference type="GO" id="GO:0016020">
    <property type="term" value="C:membrane"/>
    <property type="evidence" value="ECO:0007669"/>
    <property type="project" value="InterPro"/>
</dbReference>
<evidence type="ECO:0000313" key="9">
    <source>
        <dbReference type="EMBL" id="CAD9104527.1"/>
    </source>
</evidence>
<sequence length="647" mass="70915">MKATRGFRRWLVREFRGTLRMWLDIRDKTDDIELATFLPSHVGPGQAANVRAGKASEAEAVRAVVTSMLQGEQTWRDTKRYGAILLLVMLMEGLLMVYYSKVQKDFSTCLEKKDSDGFYRGLWLTGMVIVVGSPVIAVHEFFSGMLSRMLRTSFTLRLARLYLTSAGRGCLCPFYRLLLTSDIDNPDQRVCSDATVVVGFIFGVVQEIVAAVIGFFSFSVVLLLQAPKLLLFILLYAMAGTLTMSVGFGPCVSSNQSLLVKQEADLRTRLVRVSENAESVAFFDGGGAEWLRFQGAFASLQATIWRRVMIFTGLDTFNRGYGLATFAVVPLMVGTRYLRGEVEFGAIAQISMAFSVVLGSLSLVMAKVSDIAGFLVSVRRLEQLEAALCVGSPDGGSITTSAELPQGGRVALQLRGMTLRTPPRAGGVQQTLIDSLSLQLQGGESLMIAGASGIGKSSLLRAVAGLWSDGGGRIDTQPARAIFFLPQKPYMVLGTLREQLLYPKMQRHGVEDSRLEDALQKVNLAYLLNHHALSDCKEWGSLLSPGEQQRVSFVRALIQEDLQLTLVDEGTSACDARNEANLYEHLKRCSRSYVSVGHRQALLYHHSLVLWLRRFPAAAGAPPAAADCELLSSADFERACGMTEWAA</sequence>
<feature type="domain" description="ABC transporter" evidence="7">
    <location>
        <begin position="412"/>
        <end position="639"/>
    </location>
</feature>
<dbReference type="PANTHER" id="PTHR11384">
    <property type="entry name" value="ATP-BINDING CASSETTE, SUB-FAMILY D MEMBER"/>
    <property type="match status" value="1"/>
</dbReference>
<dbReference type="PANTHER" id="PTHR11384:SF55">
    <property type="entry name" value="ATP-BINDING CASSETTE TRANSPORTER"/>
    <property type="match status" value="1"/>
</dbReference>
<dbReference type="SUPFAM" id="SSF90123">
    <property type="entry name" value="ABC transporter transmembrane region"/>
    <property type="match status" value="1"/>
</dbReference>
<dbReference type="InterPro" id="IPR027417">
    <property type="entry name" value="P-loop_NTPase"/>
</dbReference>
<dbReference type="InterPro" id="IPR036640">
    <property type="entry name" value="ABC1_TM_sf"/>
</dbReference>
<dbReference type="PROSITE" id="PS00211">
    <property type="entry name" value="ABC_TRANSPORTER_1"/>
    <property type="match status" value="1"/>
</dbReference>
<evidence type="ECO:0000256" key="4">
    <source>
        <dbReference type="ARBA" id="ARBA00022989"/>
    </source>
</evidence>
<dbReference type="SUPFAM" id="SSF52540">
    <property type="entry name" value="P-loop containing nucleoside triphosphate hydrolases"/>
    <property type="match status" value="1"/>
</dbReference>
<dbReference type="InterPro" id="IPR011527">
    <property type="entry name" value="ABC1_TM_dom"/>
</dbReference>
<evidence type="ECO:0000259" key="7">
    <source>
        <dbReference type="PROSITE" id="PS50893"/>
    </source>
</evidence>
<dbReference type="Pfam" id="PF06472">
    <property type="entry name" value="ABC_membrane_2"/>
    <property type="match status" value="1"/>
</dbReference>
<keyword evidence="4 6" id="KW-1133">Transmembrane helix</keyword>
<dbReference type="GO" id="GO:0140359">
    <property type="term" value="F:ABC-type transporter activity"/>
    <property type="evidence" value="ECO:0007669"/>
    <property type="project" value="InterPro"/>
</dbReference>
<dbReference type="GO" id="GO:0005524">
    <property type="term" value="F:ATP binding"/>
    <property type="evidence" value="ECO:0007669"/>
    <property type="project" value="InterPro"/>
</dbReference>
<dbReference type="InterPro" id="IPR050835">
    <property type="entry name" value="ABC_transporter_sub-D"/>
</dbReference>
<dbReference type="PROSITE" id="PS50893">
    <property type="entry name" value="ABC_TRANSPORTER_2"/>
    <property type="match status" value="1"/>
</dbReference>
<dbReference type="Gene3D" id="1.20.1560.10">
    <property type="entry name" value="ABC transporter type 1, transmembrane domain"/>
    <property type="match status" value="1"/>
</dbReference>
<dbReference type="GO" id="GO:0016887">
    <property type="term" value="F:ATP hydrolysis activity"/>
    <property type="evidence" value="ECO:0007669"/>
    <property type="project" value="InterPro"/>
</dbReference>
<dbReference type="AlphaFoldDB" id="A0A7S1PXD4"/>
<evidence type="ECO:0000256" key="3">
    <source>
        <dbReference type="ARBA" id="ARBA00022692"/>
    </source>
</evidence>
<keyword evidence="5 6" id="KW-0472">Membrane</keyword>
<evidence type="ECO:0000259" key="8">
    <source>
        <dbReference type="PROSITE" id="PS50929"/>
    </source>
</evidence>
<dbReference type="InterPro" id="IPR003439">
    <property type="entry name" value="ABC_transporter-like_ATP-bd"/>
</dbReference>
<reference evidence="9" key="1">
    <citation type="submission" date="2021-01" db="EMBL/GenBank/DDBJ databases">
        <authorList>
            <person name="Corre E."/>
            <person name="Pelletier E."/>
            <person name="Niang G."/>
            <person name="Scheremetjew M."/>
            <person name="Finn R."/>
            <person name="Kale V."/>
            <person name="Holt S."/>
            <person name="Cochrane G."/>
            <person name="Meng A."/>
            <person name="Brown T."/>
            <person name="Cohen L."/>
        </authorList>
    </citation>
    <scope>NUCLEOTIDE SEQUENCE</scope>
    <source>
        <strain evidence="9">OF101</strain>
    </source>
</reference>
<organism evidence="9">
    <name type="scientific">Alexandrium catenella</name>
    <name type="common">Red tide dinoflagellate</name>
    <name type="synonym">Gonyaulax catenella</name>
    <dbReference type="NCBI Taxonomy" id="2925"/>
    <lineage>
        <taxon>Eukaryota</taxon>
        <taxon>Sar</taxon>
        <taxon>Alveolata</taxon>
        <taxon>Dinophyceae</taxon>
        <taxon>Gonyaulacales</taxon>
        <taxon>Pyrocystaceae</taxon>
        <taxon>Alexandrium</taxon>
    </lineage>
</organism>
<feature type="transmembrane region" description="Helical" evidence="6">
    <location>
        <begin position="119"/>
        <end position="138"/>
    </location>
</feature>
<name>A0A7S1PXD4_ALECA</name>
<evidence type="ECO:0000256" key="2">
    <source>
        <dbReference type="ARBA" id="ARBA00022448"/>
    </source>
</evidence>
<evidence type="ECO:0000256" key="1">
    <source>
        <dbReference type="ARBA" id="ARBA00008575"/>
    </source>
</evidence>
<feature type="transmembrane region" description="Helical" evidence="6">
    <location>
        <begin position="198"/>
        <end position="222"/>
    </location>
</feature>
<proteinExistence type="inferred from homology"/>
<dbReference type="Pfam" id="PF00005">
    <property type="entry name" value="ABC_tran"/>
    <property type="match status" value="1"/>
</dbReference>
<accession>A0A7S1PXD4</accession>
<feature type="transmembrane region" description="Helical" evidence="6">
    <location>
        <begin position="229"/>
        <end position="249"/>
    </location>
</feature>
<dbReference type="EMBL" id="HBGE01015350">
    <property type="protein sequence ID" value="CAD9104527.1"/>
    <property type="molecule type" value="Transcribed_RNA"/>
</dbReference>
<protein>
    <recommendedName>
        <fullName evidence="10">ABC transporter domain-containing protein</fullName>
    </recommendedName>
</protein>
<evidence type="ECO:0000256" key="6">
    <source>
        <dbReference type="SAM" id="Phobius"/>
    </source>
</evidence>
<comment type="similarity">
    <text evidence="1">Belongs to the ABC transporter superfamily. ABCD family. Peroxisomal fatty acyl CoA transporter (TC 3.A.1.203) subfamily.</text>
</comment>
<dbReference type="InterPro" id="IPR017871">
    <property type="entry name" value="ABC_transporter-like_CS"/>
</dbReference>
<feature type="domain" description="ABC transmembrane type-1" evidence="8">
    <location>
        <begin position="192"/>
        <end position="373"/>
    </location>
</feature>
<feature type="transmembrane region" description="Helical" evidence="6">
    <location>
        <begin position="81"/>
        <end position="99"/>
    </location>
</feature>
<keyword evidence="2" id="KW-0813">Transport</keyword>
<gene>
    <name evidence="9" type="ORF">ACAT0790_LOCUS9095</name>
</gene>
<dbReference type="PROSITE" id="PS50929">
    <property type="entry name" value="ABC_TM1F"/>
    <property type="match status" value="1"/>
</dbReference>
<feature type="transmembrane region" description="Helical" evidence="6">
    <location>
        <begin position="344"/>
        <end position="366"/>
    </location>
</feature>